<keyword evidence="3" id="KW-1185">Reference proteome</keyword>
<reference evidence="2 3" key="1">
    <citation type="journal article" date="2021" name="Elife">
        <title>Chloroplast acquisition without the gene transfer in kleptoplastic sea slugs, Plakobranchus ocellatus.</title>
        <authorList>
            <person name="Maeda T."/>
            <person name="Takahashi S."/>
            <person name="Yoshida T."/>
            <person name="Shimamura S."/>
            <person name="Takaki Y."/>
            <person name="Nagai Y."/>
            <person name="Toyoda A."/>
            <person name="Suzuki Y."/>
            <person name="Arimoto A."/>
            <person name="Ishii H."/>
            <person name="Satoh N."/>
            <person name="Nishiyama T."/>
            <person name="Hasebe M."/>
            <person name="Maruyama T."/>
            <person name="Minagawa J."/>
            <person name="Obokata J."/>
            <person name="Shigenobu S."/>
        </authorList>
    </citation>
    <scope>NUCLEOTIDE SEQUENCE [LARGE SCALE GENOMIC DNA]</scope>
</reference>
<dbReference type="EMBL" id="BLXT01006232">
    <property type="protein sequence ID" value="GFO30191.1"/>
    <property type="molecule type" value="Genomic_DNA"/>
</dbReference>
<dbReference type="Proteomes" id="UP000735302">
    <property type="component" value="Unassembled WGS sequence"/>
</dbReference>
<dbReference type="AlphaFoldDB" id="A0AAV4C4D6"/>
<gene>
    <name evidence="2" type="ORF">PoB_005669600</name>
</gene>
<sequence length="308" mass="35148">MPKKRRSSALTTPRRVRARQPEIGLDLDQDGDDQDPADLPQLPRAFLYDVNSFQFLCYIGEFTTQCTYCLAFKFPNGTQGMFCSNGKVDLQLFPEPPPEIESLFSGESVNPFFWRRSASTTIAFNSHPWVIRMLHSMAGIHSFGCKVKSITVLALSFPPHKLSIRFCKCISWTVMQPRHVDTVFSRGFSQGSFQIFKKCCIAIICTSCNRNVHMNSHFQILTLTSSSSTKKLDLPKSMNGDSMLHRLKMMLLFSCPMILSDIEISYHTSNPSRHKTIHCQRQLEEIIVMGIGTHLQGHLKYACSHEWW</sequence>
<protein>
    <submittedName>
        <fullName evidence="2">Uncharacterized protein</fullName>
    </submittedName>
</protein>
<accession>A0AAV4C4D6</accession>
<proteinExistence type="predicted"/>
<name>A0AAV4C4D6_9GAST</name>
<evidence type="ECO:0000313" key="3">
    <source>
        <dbReference type="Proteomes" id="UP000735302"/>
    </source>
</evidence>
<organism evidence="2 3">
    <name type="scientific">Plakobranchus ocellatus</name>
    <dbReference type="NCBI Taxonomy" id="259542"/>
    <lineage>
        <taxon>Eukaryota</taxon>
        <taxon>Metazoa</taxon>
        <taxon>Spiralia</taxon>
        <taxon>Lophotrochozoa</taxon>
        <taxon>Mollusca</taxon>
        <taxon>Gastropoda</taxon>
        <taxon>Heterobranchia</taxon>
        <taxon>Euthyneura</taxon>
        <taxon>Panpulmonata</taxon>
        <taxon>Sacoglossa</taxon>
        <taxon>Placobranchoidea</taxon>
        <taxon>Plakobranchidae</taxon>
        <taxon>Plakobranchus</taxon>
    </lineage>
</organism>
<comment type="caution">
    <text evidence="2">The sequence shown here is derived from an EMBL/GenBank/DDBJ whole genome shotgun (WGS) entry which is preliminary data.</text>
</comment>
<feature type="region of interest" description="Disordered" evidence="1">
    <location>
        <begin position="1"/>
        <end position="36"/>
    </location>
</feature>
<evidence type="ECO:0000313" key="2">
    <source>
        <dbReference type="EMBL" id="GFO30191.1"/>
    </source>
</evidence>
<feature type="compositionally biased region" description="Acidic residues" evidence="1">
    <location>
        <begin position="25"/>
        <end position="36"/>
    </location>
</feature>
<evidence type="ECO:0000256" key="1">
    <source>
        <dbReference type="SAM" id="MobiDB-lite"/>
    </source>
</evidence>